<evidence type="ECO:0000313" key="13">
    <source>
        <dbReference type="EMBL" id="BAN21257.1"/>
    </source>
</evidence>
<evidence type="ECO:0000256" key="11">
    <source>
        <dbReference type="RuleBase" id="RU003718"/>
    </source>
</evidence>
<keyword evidence="7 12" id="KW-1133">Transmembrane helix</keyword>
<evidence type="ECO:0000256" key="8">
    <source>
        <dbReference type="ARBA" id="ARBA00023136"/>
    </source>
</evidence>
<dbReference type="PROSITE" id="PS00375">
    <property type="entry name" value="UDPGT"/>
    <property type="match status" value="1"/>
</dbReference>
<keyword evidence="8 12" id="KW-0472">Membrane</keyword>
<evidence type="ECO:0000256" key="10">
    <source>
        <dbReference type="ARBA" id="ARBA00046288"/>
    </source>
</evidence>
<comment type="subcellular location">
    <subcellularLocation>
        <location evidence="10">Endomembrane system</location>
        <topology evidence="10">Single-pass type I membrane protein</topology>
    </subcellularLocation>
    <subcellularLocation>
        <location evidence="1">Endoplasmic reticulum</location>
    </subcellularLocation>
    <subcellularLocation>
        <location evidence="12">Membrane</location>
        <topology evidence="12">Single-pass membrane protein</topology>
    </subcellularLocation>
</comment>
<evidence type="ECO:0000256" key="7">
    <source>
        <dbReference type="ARBA" id="ARBA00022989"/>
    </source>
</evidence>
<keyword evidence="6" id="KW-0256">Endoplasmic reticulum</keyword>
<keyword evidence="5 12" id="KW-0812">Transmembrane</keyword>
<dbReference type="PANTHER" id="PTHR48043:SF114">
    <property type="entry name" value="IP04436P-RELATED"/>
    <property type="match status" value="1"/>
</dbReference>
<evidence type="ECO:0000256" key="2">
    <source>
        <dbReference type="ARBA" id="ARBA00009995"/>
    </source>
</evidence>
<evidence type="ECO:0000256" key="1">
    <source>
        <dbReference type="ARBA" id="ARBA00004240"/>
    </source>
</evidence>
<comment type="catalytic activity">
    <reaction evidence="12">
        <text>glucuronate acceptor + UDP-alpha-D-glucuronate = acceptor beta-D-glucuronoside + UDP + H(+)</text>
        <dbReference type="Rhea" id="RHEA:21032"/>
        <dbReference type="ChEBI" id="CHEBI:15378"/>
        <dbReference type="ChEBI" id="CHEBI:58052"/>
        <dbReference type="ChEBI" id="CHEBI:58223"/>
        <dbReference type="ChEBI" id="CHEBI:132367"/>
        <dbReference type="ChEBI" id="CHEBI:132368"/>
        <dbReference type="EC" id="2.4.1.17"/>
    </reaction>
</comment>
<dbReference type="InterPro" id="IPR002213">
    <property type="entry name" value="UDP_glucos_trans"/>
</dbReference>
<feature type="signal peptide" evidence="12">
    <location>
        <begin position="1"/>
        <end position="21"/>
    </location>
</feature>
<dbReference type="CDD" id="cd03784">
    <property type="entry name" value="GT1_Gtf-like"/>
    <property type="match status" value="1"/>
</dbReference>
<dbReference type="SUPFAM" id="SSF53756">
    <property type="entry name" value="UDP-Glycosyltransferase/glycogen phosphorylase"/>
    <property type="match status" value="1"/>
</dbReference>
<keyword evidence="3 11" id="KW-0328">Glycosyltransferase</keyword>
<keyword evidence="4 11" id="KW-0808">Transferase</keyword>
<dbReference type="GO" id="GO:0015020">
    <property type="term" value="F:glucuronosyltransferase activity"/>
    <property type="evidence" value="ECO:0007669"/>
    <property type="project" value="UniProtKB-EC"/>
</dbReference>
<feature type="chain" id="PRO_5005145433" description="UDP-glucuronosyltransferase" evidence="12">
    <location>
        <begin position="22"/>
        <end position="514"/>
    </location>
</feature>
<feature type="transmembrane region" description="Helical" evidence="12">
    <location>
        <begin position="472"/>
        <end position="494"/>
    </location>
</feature>
<keyword evidence="12" id="KW-0732">Signal</keyword>
<dbReference type="Pfam" id="PF00201">
    <property type="entry name" value="UDPGT"/>
    <property type="match status" value="1"/>
</dbReference>
<organism evidence="13">
    <name type="scientific">Riptortus pedestris</name>
    <name type="common">Bean bug</name>
    <dbReference type="NCBI Taxonomy" id="329032"/>
    <lineage>
        <taxon>Eukaryota</taxon>
        <taxon>Metazoa</taxon>
        <taxon>Ecdysozoa</taxon>
        <taxon>Arthropoda</taxon>
        <taxon>Hexapoda</taxon>
        <taxon>Insecta</taxon>
        <taxon>Pterygota</taxon>
        <taxon>Neoptera</taxon>
        <taxon>Paraneoptera</taxon>
        <taxon>Hemiptera</taxon>
        <taxon>Heteroptera</taxon>
        <taxon>Panheteroptera</taxon>
        <taxon>Pentatomomorpha</taxon>
        <taxon>Coreoidea</taxon>
        <taxon>Alydidae</taxon>
        <taxon>Riptortus</taxon>
    </lineage>
</organism>
<dbReference type="Gene3D" id="3.40.50.2000">
    <property type="entry name" value="Glycogen Phosphorylase B"/>
    <property type="match status" value="2"/>
</dbReference>
<dbReference type="GO" id="GO:0016020">
    <property type="term" value="C:membrane"/>
    <property type="evidence" value="ECO:0007669"/>
    <property type="project" value="UniProtKB-SubCell"/>
</dbReference>
<keyword evidence="9" id="KW-0325">Glycoprotein</keyword>
<protein>
    <recommendedName>
        <fullName evidence="12">UDP-glucuronosyltransferase</fullName>
        <ecNumber evidence="12">2.4.1.17</ecNumber>
    </recommendedName>
</protein>
<reference evidence="13" key="1">
    <citation type="journal article" date="2013" name="PLoS ONE">
        <title>Gene expression in gut symbiotic organ of stinkbug affected by extracellular bacterial symbiont.</title>
        <authorList>
            <person name="Futahashi R."/>
            <person name="Tanaka K."/>
            <person name="Tanahashi M."/>
            <person name="Nikoh N."/>
            <person name="Kikuchi Y."/>
            <person name="Lee B.L."/>
            <person name="Fukatsu T."/>
        </authorList>
    </citation>
    <scope>NUCLEOTIDE SEQUENCE</scope>
    <source>
        <tissue evidence="13">Midgut</tissue>
    </source>
</reference>
<evidence type="ECO:0000256" key="3">
    <source>
        <dbReference type="ARBA" id="ARBA00022676"/>
    </source>
</evidence>
<evidence type="ECO:0000256" key="6">
    <source>
        <dbReference type="ARBA" id="ARBA00022824"/>
    </source>
</evidence>
<dbReference type="InterPro" id="IPR050271">
    <property type="entry name" value="UDP-glycosyltransferase"/>
</dbReference>
<sequence>MGSVVRGLCFLILLAESRVLGARILAIYPYKGASHFYVFQPLMEGLAKRGHDVTVVSHHPRKEPLPNYRDISVADQKELTTGYVEATPIPKNSLFYENVEGLHQLATEYERILANPDVLALANSSFDVIFLEMFNSDLFYGLAYRIGAPVIGFSSCSLMPWTADSMAVPNQPAYIPNNLGVHDLKMDWWDRVINTLEIWASRVYYRLVIETEAQKIAEKYLGPLPQLSEIAANTSLLFVNTHYSLLGQRPYPPSVIEVGGISVTPAKPLPKDLDTKLNESSGAIYFSLGSVMVASTISKEMKNMFQSVFTNIGKTVLWKFEEKLEPNNPNIVTRPWFPQRDLLAHPKIEVFISHCGLLGISEAVVSGVPILCLPVSSDQPHNALFVEEIGIGMHLDISTLTPSQLESSIFQILSNKRYRERASEVSAAFRDRPLPPLETGIFWTEYLIRHGRNVWETSYKTMPLWQREGLDVFFPLVGTILMVLWGLSRIFGLWRCRSNRQVKVKSKNHKKKQN</sequence>
<dbReference type="PANTHER" id="PTHR48043">
    <property type="entry name" value="EG:EG0003.4 PROTEIN-RELATED"/>
    <property type="match status" value="1"/>
</dbReference>
<dbReference type="EMBL" id="AK418042">
    <property type="protein sequence ID" value="BAN21257.1"/>
    <property type="molecule type" value="mRNA"/>
</dbReference>
<dbReference type="GO" id="GO:0005783">
    <property type="term" value="C:endoplasmic reticulum"/>
    <property type="evidence" value="ECO:0007669"/>
    <property type="project" value="UniProtKB-SubCell"/>
</dbReference>
<proteinExistence type="evidence at transcript level"/>
<dbReference type="InterPro" id="IPR035595">
    <property type="entry name" value="UDP_glycos_trans_CS"/>
</dbReference>
<dbReference type="EC" id="2.4.1.17" evidence="12"/>
<name>R4WTM3_RIPPE</name>
<dbReference type="FunFam" id="3.40.50.2000:FF:000050">
    <property type="entry name" value="UDP-glucuronosyltransferase"/>
    <property type="match status" value="1"/>
</dbReference>
<accession>R4WTM3</accession>
<comment type="similarity">
    <text evidence="2 11">Belongs to the UDP-glycosyltransferase family.</text>
</comment>
<evidence type="ECO:0000256" key="12">
    <source>
        <dbReference type="RuleBase" id="RU362059"/>
    </source>
</evidence>
<evidence type="ECO:0000256" key="5">
    <source>
        <dbReference type="ARBA" id="ARBA00022692"/>
    </source>
</evidence>
<evidence type="ECO:0000256" key="9">
    <source>
        <dbReference type="ARBA" id="ARBA00023180"/>
    </source>
</evidence>
<dbReference type="AlphaFoldDB" id="R4WTM3"/>
<evidence type="ECO:0000256" key="4">
    <source>
        <dbReference type="ARBA" id="ARBA00022679"/>
    </source>
</evidence>